<organism evidence="1 2">
    <name type="scientific">Brevundimonas bullata</name>
    <dbReference type="NCBI Taxonomy" id="13160"/>
    <lineage>
        <taxon>Bacteria</taxon>
        <taxon>Pseudomonadati</taxon>
        <taxon>Pseudomonadota</taxon>
        <taxon>Alphaproteobacteria</taxon>
        <taxon>Caulobacterales</taxon>
        <taxon>Caulobacteraceae</taxon>
        <taxon>Brevundimonas</taxon>
    </lineage>
</organism>
<name>A0A7W7ILY7_9CAUL</name>
<keyword evidence="2" id="KW-1185">Reference proteome</keyword>
<evidence type="ECO:0000313" key="2">
    <source>
        <dbReference type="Proteomes" id="UP000539957"/>
    </source>
</evidence>
<evidence type="ECO:0000313" key="1">
    <source>
        <dbReference type="EMBL" id="MBB4796799.1"/>
    </source>
</evidence>
<dbReference type="AlphaFoldDB" id="A0A7W7ILY7"/>
<dbReference type="Proteomes" id="UP000539957">
    <property type="component" value="Unassembled WGS sequence"/>
</dbReference>
<gene>
    <name evidence="1" type="ORF">HNP32_000513</name>
</gene>
<sequence>MEAENAASLQEFLGLCVFMLKLLFRTWNRCPLDTF</sequence>
<proteinExistence type="predicted"/>
<reference evidence="1 2" key="1">
    <citation type="submission" date="2020-08" db="EMBL/GenBank/DDBJ databases">
        <title>Functional genomics of gut bacteria from endangered species of beetles.</title>
        <authorList>
            <person name="Carlos-Shanley C."/>
        </authorList>
    </citation>
    <scope>NUCLEOTIDE SEQUENCE [LARGE SCALE GENOMIC DNA]</scope>
    <source>
        <strain evidence="1 2">S00123</strain>
    </source>
</reference>
<dbReference type="EMBL" id="JACHKY010000001">
    <property type="protein sequence ID" value="MBB4796799.1"/>
    <property type="molecule type" value="Genomic_DNA"/>
</dbReference>
<protein>
    <submittedName>
        <fullName evidence="1">Uncharacterized protein</fullName>
    </submittedName>
</protein>
<comment type="caution">
    <text evidence="1">The sequence shown here is derived from an EMBL/GenBank/DDBJ whole genome shotgun (WGS) entry which is preliminary data.</text>
</comment>
<accession>A0A7W7ILY7</accession>